<dbReference type="RefSeq" id="WP_005445628.1">
    <property type="nucleotide sequence ID" value="NZ_BBKY01000072.1"/>
</dbReference>
<dbReference type="InterPro" id="IPR046743">
    <property type="entry name" value="DUF6793"/>
</dbReference>
<protein>
    <recommendedName>
        <fullName evidence="5">Ribosomal protein L7/L12 C-terminal domain-containing protein</fullName>
    </recommendedName>
</protein>
<reference evidence="1" key="2">
    <citation type="submission" date="2018-01" db="EMBL/GenBank/DDBJ databases">
        <title>FDA dAtabase for Regulatory Grade micrObial Sequences (FDA-ARGOS): Supporting development and validation of Infectious Disease Dx tests.</title>
        <authorList>
            <person name="Hoffmann M."/>
            <person name="Allard M."/>
            <person name="Evans P."/>
            <person name="Brown E."/>
            <person name="Tallon L."/>
            <person name="Sadzewicz L."/>
            <person name="Sengamalay N."/>
            <person name="Ott S."/>
            <person name="Godinez A."/>
            <person name="Nagaraj S."/>
            <person name="Vyas G."/>
            <person name="Aluvathingal J."/>
            <person name="Nadendla S."/>
            <person name="Geyer C."/>
            <person name="Sichtig H."/>
        </authorList>
    </citation>
    <scope>NUCLEOTIDE SEQUENCE</scope>
    <source>
        <strain evidence="1">FDAARGOS_107</strain>
    </source>
</reference>
<dbReference type="AlphaFoldDB" id="A0A2S0SC00"/>
<organism evidence="2 4">
    <name type="scientific">Vibrio harveyi</name>
    <name type="common">Beneckea harveyi</name>
    <dbReference type="NCBI Taxonomy" id="669"/>
    <lineage>
        <taxon>Bacteria</taxon>
        <taxon>Pseudomonadati</taxon>
        <taxon>Pseudomonadota</taxon>
        <taxon>Gammaproteobacteria</taxon>
        <taxon>Vibrionales</taxon>
        <taxon>Vibrionaceae</taxon>
        <taxon>Vibrio</taxon>
    </lineage>
</organism>
<evidence type="ECO:0000313" key="4">
    <source>
        <dbReference type="Proteomes" id="UP000253437"/>
    </source>
</evidence>
<dbReference type="EMBL" id="QOUW02000293">
    <property type="protein sequence ID" value="RIV98294.1"/>
    <property type="molecule type" value="Genomic_DNA"/>
</dbReference>
<dbReference type="Pfam" id="PF20593">
    <property type="entry name" value="DUF6793"/>
    <property type="match status" value="1"/>
</dbReference>
<accession>A0A2S0SC00</accession>
<evidence type="ECO:0000313" key="3">
    <source>
        <dbReference type="Proteomes" id="UP000067422"/>
    </source>
</evidence>
<keyword evidence="3" id="KW-1185">Reference proteome</keyword>
<reference evidence="2 4" key="3">
    <citation type="submission" date="2018-08" db="EMBL/GenBank/DDBJ databases">
        <title>Vibrio harveyi strains pathogenic to white snook Centropomus viridis Lockington (1877) and potential probiotic bacteria.</title>
        <authorList>
            <person name="Soto-Rodriguez S."/>
            <person name="Gomez-Gil B."/>
            <person name="Lozano-Olvera R."/>
        </authorList>
    </citation>
    <scope>NUCLEOTIDE SEQUENCE [LARGE SCALE GENOMIC DNA]</scope>
    <source>
        <strain evidence="2 4">CAIM 1508</strain>
    </source>
</reference>
<dbReference type="Proteomes" id="UP000067422">
    <property type="component" value="Chromosome 1"/>
</dbReference>
<dbReference type="OrthoDB" id="5917598at2"/>
<reference evidence="3" key="1">
    <citation type="submission" date="2015-12" db="EMBL/GenBank/DDBJ databases">
        <title>FDA dAtabase for Regulatory Grade micrObial Sequences (FDA-ARGOS): Supporting development and validation of Infectious Disease Dx tests.</title>
        <authorList>
            <person name="Hoffmann M."/>
            <person name="Allard M."/>
            <person name="Evans P."/>
            <person name="Brown E."/>
            <person name="Tallon L.J."/>
            <person name="Sadzewicz L."/>
            <person name="Sengamalay N."/>
            <person name="Ott S."/>
            <person name="Godinez A."/>
            <person name="Nagaraj S."/>
            <person name="Vyas G."/>
            <person name="Aluvathingal J."/>
            <person name="Nadendla S."/>
            <person name="Geyer C."/>
            <person name="Sichtig H."/>
        </authorList>
    </citation>
    <scope>NUCLEOTIDE SEQUENCE [LARGE SCALE GENOMIC DNA]</scope>
    <source>
        <strain evidence="3">ATCC 43516</strain>
    </source>
</reference>
<evidence type="ECO:0000313" key="1">
    <source>
        <dbReference type="EMBL" id="AMF96631.1"/>
    </source>
</evidence>
<evidence type="ECO:0000313" key="2">
    <source>
        <dbReference type="EMBL" id="RIV98294.1"/>
    </source>
</evidence>
<dbReference type="KEGG" id="vhr:AL538_02220"/>
<dbReference type="Proteomes" id="UP000253437">
    <property type="component" value="Unassembled WGS sequence"/>
</dbReference>
<dbReference type="EMBL" id="CP014038">
    <property type="protein sequence ID" value="AMF96631.1"/>
    <property type="molecule type" value="Genomic_DNA"/>
</dbReference>
<sequence>MITGVIRDSYTEAIELMLIIGFIPHNFSCLGEQRVSKEGFVEWMLGILAFAVFWGQNEFSSIKYRQKIIERKIDLLLEQSGLEVDQRFGVSIEVCDAVKSGAKLKAIRLYRKEMGASLRDAKRVIETLEKEIA</sequence>
<evidence type="ECO:0008006" key="5">
    <source>
        <dbReference type="Google" id="ProtNLM"/>
    </source>
</evidence>
<name>A0A2S0SC00_VIBHA</name>
<proteinExistence type="predicted"/>
<gene>
    <name evidence="1" type="ORF">AL538_02220</name>
    <name evidence="2" type="ORF">DS957_028905</name>
</gene>